<sequence>MQVLPLTHANSANSEHITSGQCVALAMAEPVVATMETLPPYLRMQICAYLDATDIVNVCEAMPIMRSVLESGVIKDILRSYVRHMEWVDAELCCMLYSTIAVVEKQADMAVSVSASASASASAPASNSSVATLTAASVAAAAAAAEGETEAVAEGEGEGEGEGEEEEEREGERERWEWEMSTARTREGEKEKDREKQKEREGGGGEGEREGEGEVLYRAIRSYQAYCQPPPKHLSPHLPNCGRTIYFLMLARSVIELDLYVPLMRTLQDKRFTGGYGLSRGVSFDVEPSRSVACMPDFRVHLTMAELGGKDAQYAKSLKTSTLLAFDSVVYMLHPARQRCHECGLPLALKRLIHRITNIADDKQSRLPMLFILHVESEKTGTATSRGEQFESLVASIHSLDEMTLRRCGGCGASLPLCNWWRVCRLRQQNGVFANMYEAFGMAALQIANTDAERSSQHLCA</sequence>
<name>A0ABR4Q257_9CEST</name>
<keyword evidence="3" id="KW-1185">Reference proteome</keyword>
<protein>
    <recommendedName>
        <fullName evidence="4">F-box domain-containing protein</fullName>
    </recommendedName>
</protein>
<proteinExistence type="predicted"/>
<reference evidence="2 3" key="1">
    <citation type="journal article" date="2022" name="Front. Cell. Infect. Microbiol.">
        <title>The Genomes of Two Strains of Taenia crassiceps the Animal Model for the Study of Human Cysticercosis.</title>
        <authorList>
            <person name="Bobes R.J."/>
            <person name="Estrada K."/>
            <person name="Rios-Valencia D.G."/>
            <person name="Calderon-Gallegos A."/>
            <person name="de la Torre P."/>
            <person name="Carrero J.C."/>
            <person name="Sanchez-Flores A."/>
            <person name="Laclette J.P."/>
        </authorList>
    </citation>
    <scope>NUCLEOTIDE SEQUENCE [LARGE SCALE GENOMIC DNA]</scope>
    <source>
        <strain evidence="2">WFUcys</strain>
    </source>
</reference>
<dbReference type="EMBL" id="JAKROA010000016">
    <property type="protein sequence ID" value="KAL5103758.1"/>
    <property type="molecule type" value="Genomic_DNA"/>
</dbReference>
<evidence type="ECO:0000313" key="2">
    <source>
        <dbReference type="EMBL" id="KAL5103758.1"/>
    </source>
</evidence>
<evidence type="ECO:0008006" key="4">
    <source>
        <dbReference type="Google" id="ProtNLM"/>
    </source>
</evidence>
<accession>A0ABR4Q257</accession>
<comment type="caution">
    <text evidence="2">The sequence shown here is derived from an EMBL/GenBank/DDBJ whole genome shotgun (WGS) entry which is preliminary data.</text>
</comment>
<evidence type="ECO:0000313" key="3">
    <source>
        <dbReference type="Proteomes" id="UP001651158"/>
    </source>
</evidence>
<feature type="compositionally biased region" description="Basic and acidic residues" evidence="1">
    <location>
        <begin position="170"/>
        <end position="212"/>
    </location>
</feature>
<feature type="region of interest" description="Disordered" evidence="1">
    <location>
        <begin position="145"/>
        <end position="213"/>
    </location>
</feature>
<dbReference type="Proteomes" id="UP001651158">
    <property type="component" value="Unassembled WGS sequence"/>
</dbReference>
<feature type="compositionally biased region" description="Acidic residues" evidence="1">
    <location>
        <begin position="147"/>
        <end position="169"/>
    </location>
</feature>
<organism evidence="2 3">
    <name type="scientific">Taenia crassiceps</name>
    <dbReference type="NCBI Taxonomy" id="6207"/>
    <lineage>
        <taxon>Eukaryota</taxon>
        <taxon>Metazoa</taxon>
        <taxon>Spiralia</taxon>
        <taxon>Lophotrochozoa</taxon>
        <taxon>Platyhelminthes</taxon>
        <taxon>Cestoda</taxon>
        <taxon>Eucestoda</taxon>
        <taxon>Cyclophyllidea</taxon>
        <taxon>Taeniidae</taxon>
        <taxon>Taenia</taxon>
    </lineage>
</organism>
<evidence type="ECO:0000256" key="1">
    <source>
        <dbReference type="SAM" id="MobiDB-lite"/>
    </source>
</evidence>
<gene>
    <name evidence="2" type="ORF">TcWFU_008047</name>
</gene>